<keyword evidence="7" id="KW-1185">Reference proteome</keyword>
<reference evidence="8" key="2">
    <citation type="submission" date="2019-10" db="EMBL/GenBank/DDBJ databases">
        <authorList>
            <consortium name="NCBI Genome Project"/>
        </authorList>
    </citation>
    <scope>NUCLEOTIDE SEQUENCE</scope>
    <source>
        <strain evidence="8">NI907</strain>
    </source>
</reference>
<dbReference type="RefSeq" id="XP_030986333.1">
    <property type="nucleotide sequence ID" value="XM_031121305.1"/>
</dbReference>
<dbReference type="OrthoDB" id="5952526at2759"/>
<evidence type="ECO:0000313" key="8">
    <source>
        <dbReference type="RefSeq" id="XP_030986333.1"/>
    </source>
</evidence>
<feature type="compositionally biased region" description="Polar residues" evidence="5">
    <location>
        <begin position="271"/>
        <end position="328"/>
    </location>
</feature>
<reference evidence="8" key="1">
    <citation type="journal article" date="2019" name="Mol. Biol. Evol.">
        <title>Blast fungal genomes show frequent chromosomal changes, gene gains and losses, and effector gene turnover.</title>
        <authorList>
            <person name="Gomez Luciano L.B."/>
            <person name="Jason Tsai I."/>
            <person name="Chuma I."/>
            <person name="Tosa Y."/>
            <person name="Chen Y.H."/>
            <person name="Li J.Y."/>
            <person name="Li M.Y."/>
            <person name="Jade Lu M.Y."/>
            <person name="Nakayashiki H."/>
            <person name="Li W.H."/>
        </authorList>
    </citation>
    <scope>NUCLEOTIDE SEQUENCE</scope>
    <source>
        <strain evidence="8">NI907</strain>
    </source>
</reference>
<feature type="region of interest" description="Disordered" evidence="5">
    <location>
        <begin position="227"/>
        <end position="350"/>
    </location>
</feature>
<dbReference type="Proteomes" id="UP000515153">
    <property type="component" value="Unplaced"/>
</dbReference>
<dbReference type="PROSITE" id="PS01360">
    <property type="entry name" value="ZF_MYND_1"/>
    <property type="match status" value="1"/>
</dbReference>
<evidence type="ECO:0000256" key="4">
    <source>
        <dbReference type="PROSITE-ProRule" id="PRU00134"/>
    </source>
</evidence>
<keyword evidence="3" id="KW-0862">Zinc</keyword>
<dbReference type="PROSITE" id="PS50865">
    <property type="entry name" value="ZF_MYND_2"/>
    <property type="match status" value="1"/>
</dbReference>
<sequence>MKFGSKVKPLPRQAFCHFCFEQKPNLPICQRCEMVHYCCREHQIADHPYHKKKCQRIAQCIKDVSKEAERLRNVVWDADPYGKFFIIPKTREYMLAQWRLATAMSYFDTSDAVKANLELLLKMSQLGRADNGLFLRNLIPGLMLRLGKDQECYDFLKWWGTTPTHSPCFDDIYLPYLDLKGSSAYEDYNWIFSSSSLELSMVVALILLKIRIYLDLQLLQRAFPPCADTAGSSKQRKDNQRASDKSIEVTATQDITQDTPAVQKATENESVHTQPSDEPASLQTQSHQTDAQQLGNILSSNDTASMTKDTEKSNPNTSPEANKSAESTENAERDETSKTESQSSKPLPDTARIIPCLRSNIIIDHLDQLKDVDHSCMLADLEMDISGLYKLIDRINSRFWRDLLDPTKALIAAVYIIEPGGMAESFEAVNASHKS</sequence>
<evidence type="ECO:0000313" key="7">
    <source>
        <dbReference type="Proteomes" id="UP000515153"/>
    </source>
</evidence>
<evidence type="ECO:0000256" key="3">
    <source>
        <dbReference type="ARBA" id="ARBA00022833"/>
    </source>
</evidence>
<dbReference type="KEGG" id="pgri:PgNI_01231"/>
<name>A0A6P8BGB8_PYRGI</name>
<dbReference type="Gene3D" id="6.10.140.2220">
    <property type="match status" value="1"/>
</dbReference>
<feature type="compositionally biased region" description="Basic and acidic residues" evidence="5">
    <location>
        <begin position="235"/>
        <end position="247"/>
    </location>
</feature>
<feature type="compositionally biased region" description="Polar residues" evidence="5">
    <location>
        <begin position="249"/>
        <end position="260"/>
    </location>
</feature>
<keyword evidence="2 4" id="KW-0863">Zinc-finger</keyword>
<dbReference type="Gene3D" id="1.10.220.160">
    <property type="match status" value="1"/>
</dbReference>
<dbReference type="GO" id="GO:0008270">
    <property type="term" value="F:zinc ion binding"/>
    <property type="evidence" value="ECO:0007669"/>
    <property type="project" value="UniProtKB-KW"/>
</dbReference>
<dbReference type="Pfam" id="PF01753">
    <property type="entry name" value="zf-MYND"/>
    <property type="match status" value="1"/>
</dbReference>
<evidence type="ECO:0000256" key="1">
    <source>
        <dbReference type="ARBA" id="ARBA00022723"/>
    </source>
</evidence>
<accession>A0A6P8BGB8</accession>
<proteinExistence type="predicted"/>
<evidence type="ECO:0000259" key="6">
    <source>
        <dbReference type="PROSITE" id="PS50865"/>
    </source>
</evidence>
<dbReference type="GeneID" id="41956219"/>
<dbReference type="AlphaFoldDB" id="A0A6P8BGB8"/>
<gene>
    <name evidence="8" type="ORF">PgNI_01231</name>
</gene>
<feature type="domain" description="MYND-type" evidence="6">
    <location>
        <begin position="16"/>
        <end position="54"/>
    </location>
</feature>
<evidence type="ECO:0000256" key="5">
    <source>
        <dbReference type="SAM" id="MobiDB-lite"/>
    </source>
</evidence>
<dbReference type="InterPro" id="IPR002893">
    <property type="entry name" value="Znf_MYND"/>
</dbReference>
<keyword evidence="1" id="KW-0479">Metal-binding</keyword>
<evidence type="ECO:0000256" key="2">
    <source>
        <dbReference type="ARBA" id="ARBA00022771"/>
    </source>
</evidence>
<dbReference type="SUPFAM" id="SSF144232">
    <property type="entry name" value="HIT/MYND zinc finger-like"/>
    <property type="match status" value="1"/>
</dbReference>
<organism evidence="7 8">
    <name type="scientific">Pyricularia grisea</name>
    <name type="common">Crabgrass-specific blast fungus</name>
    <name type="synonym">Magnaporthe grisea</name>
    <dbReference type="NCBI Taxonomy" id="148305"/>
    <lineage>
        <taxon>Eukaryota</taxon>
        <taxon>Fungi</taxon>
        <taxon>Dikarya</taxon>
        <taxon>Ascomycota</taxon>
        <taxon>Pezizomycotina</taxon>
        <taxon>Sordariomycetes</taxon>
        <taxon>Sordariomycetidae</taxon>
        <taxon>Magnaporthales</taxon>
        <taxon>Pyriculariaceae</taxon>
        <taxon>Pyricularia</taxon>
    </lineage>
</organism>
<reference evidence="8" key="3">
    <citation type="submission" date="2025-08" db="UniProtKB">
        <authorList>
            <consortium name="RefSeq"/>
        </authorList>
    </citation>
    <scope>IDENTIFICATION</scope>
    <source>
        <strain evidence="8">NI907</strain>
    </source>
</reference>
<protein>
    <recommendedName>
        <fullName evidence="6">MYND-type domain-containing protein</fullName>
    </recommendedName>
</protein>